<reference evidence="3 4" key="1">
    <citation type="submission" date="2015-07" db="EMBL/GenBank/DDBJ databases">
        <title>Emmonsia species relationships and genome sequence.</title>
        <authorList>
            <person name="Cuomo C.A."/>
            <person name="Schwartz I.S."/>
            <person name="Kenyon C."/>
            <person name="de Hoog G.S."/>
            <person name="Govender N.P."/>
            <person name="Botha A."/>
            <person name="Moreno L."/>
            <person name="de Vries M."/>
            <person name="Munoz J.F."/>
            <person name="Stielow J.B."/>
        </authorList>
    </citation>
    <scope>NUCLEOTIDE SEQUENCE [LARGE SCALE GENOMIC DNA]</scope>
    <source>
        <strain evidence="3 4">CBS 136260</strain>
    </source>
</reference>
<dbReference type="STRING" id="1658172.A0A1B7NJ97"/>
<dbReference type="PROSITE" id="PS51082">
    <property type="entry name" value="WH2"/>
    <property type="match status" value="1"/>
</dbReference>
<feature type="compositionally biased region" description="Gly residues" evidence="1">
    <location>
        <begin position="109"/>
        <end position="119"/>
    </location>
</feature>
<evidence type="ECO:0000256" key="1">
    <source>
        <dbReference type="SAM" id="MobiDB-lite"/>
    </source>
</evidence>
<name>A0A1B7NJ97_9EURO</name>
<dbReference type="Proteomes" id="UP000091918">
    <property type="component" value="Unassembled WGS sequence"/>
</dbReference>
<evidence type="ECO:0000259" key="2">
    <source>
        <dbReference type="PROSITE" id="PS51082"/>
    </source>
</evidence>
<feature type="compositionally biased region" description="Low complexity" evidence="1">
    <location>
        <begin position="211"/>
        <end position="230"/>
    </location>
</feature>
<evidence type="ECO:0000313" key="4">
    <source>
        <dbReference type="Proteomes" id="UP000091918"/>
    </source>
</evidence>
<feature type="domain" description="WH2" evidence="2">
    <location>
        <begin position="35"/>
        <end position="52"/>
    </location>
</feature>
<dbReference type="AlphaFoldDB" id="A0A1B7NJ97"/>
<feature type="compositionally biased region" description="Pro residues" evidence="1">
    <location>
        <begin position="238"/>
        <end position="253"/>
    </location>
</feature>
<evidence type="ECO:0000313" key="3">
    <source>
        <dbReference type="EMBL" id="OAX76883.1"/>
    </source>
</evidence>
<feature type="compositionally biased region" description="Pro residues" evidence="1">
    <location>
        <begin position="261"/>
        <end position="311"/>
    </location>
</feature>
<keyword evidence="4" id="KW-1185">Reference proteome</keyword>
<organism evidence="3 4">
    <name type="scientific">Emergomyces africanus</name>
    <dbReference type="NCBI Taxonomy" id="1955775"/>
    <lineage>
        <taxon>Eukaryota</taxon>
        <taxon>Fungi</taxon>
        <taxon>Dikarya</taxon>
        <taxon>Ascomycota</taxon>
        <taxon>Pezizomycotina</taxon>
        <taxon>Eurotiomycetes</taxon>
        <taxon>Eurotiomycetidae</taxon>
        <taxon>Onygenales</taxon>
        <taxon>Ajellomycetaceae</taxon>
        <taxon>Emergomyces</taxon>
    </lineage>
</organism>
<proteinExistence type="predicted"/>
<feature type="region of interest" description="Disordered" evidence="1">
    <location>
        <begin position="1"/>
        <end position="323"/>
    </location>
</feature>
<dbReference type="GO" id="GO:0003779">
    <property type="term" value="F:actin binding"/>
    <property type="evidence" value="ECO:0007669"/>
    <property type="project" value="InterPro"/>
</dbReference>
<protein>
    <recommendedName>
        <fullName evidence="2">WH2 domain-containing protein</fullName>
    </recommendedName>
</protein>
<comment type="caution">
    <text evidence="3">The sequence shown here is derived from an EMBL/GenBank/DDBJ whole genome shotgun (WGS) entry which is preliminary data.</text>
</comment>
<dbReference type="InterPro" id="IPR003124">
    <property type="entry name" value="WH2_dom"/>
</dbReference>
<feature type="non-terminal residue" evidence="3">
    <location>
        <position position="340"/>
    </location>
</feature>
<feature type="compositionally biased region" description="Pro residues" evidence="1">
    <location>
        <begin position="1"/>
        <end position="16"/>
    </location>
</feature>
<sequence>NTTPSPHPPAFPPAAGAPPKSSNLPGTAPKAAAQDRGALLTDITKGARLKKAVTNDRSAPMVGKPSGASAGPPIGGAPPIPGMLKPPSGLAPPVPGGNRLRSNSDEGRGGTTSGAGAGGDGERGTVPSAPQLAGLFAGGMPKLKKRGGIDTGANADASYLSDSENSRKPGPWTPTGSAPQPPSSKVPSVRAPPPPPGGAPQPPENPLVANLRKLPPRLSGRPSSSISFLSTKSAPETPSRPPPFPGAKPPAPPISARKVSAPPPPGAPPPPPSSTSPAPPPPSAPPPPPATAAPRPPPTRSTPPPPPPSGPPTANGPHAAASAASVAMQIPLLMLIRLHR</sequence>
<gene>
    <name evidence="3" type="ORF">ACJ72_08824</name>
</gene>
<feature type="compositionally biased region" description="Pro residues" evidence="1">
    <location>
        <begin position="179"/>
        <end position="205"/>
    </location>
</feature>
<dbReference type="Pfam" id="PF02205">
    <property type="entry name" value="WH2"/>
    <property type="match status" value="1"/>
</dbReference>
<accession>A0A1B7NJ97</accession>
<feature type="non-terminal residue" evidence="3">
    <location>
        <position position="1"/>
    </location>
</feature>
<dbReference type="OrthoDB" id="2430277at2759"/>
<dbReference type="EMBL" id="LGUA01004205">
    <property type="protein sequence ID" value="OAX76883.1"/>
    <property type="molecule type" value="Genomic_DNA"/>
</dbReference>